<dbReference type="InterPro" id="IPR029058">
    <property type="entry name" value="AB_hydrolase_fold"/>
</dbReference>
<keyword evidence="7" id="KW-1185">Reference proteome</keyword>
<evidence type="ECO:0000256" key="1">
    <source>
        <dbReference type="ARBA" id="ARBA00005964"/>
    </source>
</evidence>
<evidence type="ECO:0000256" key="3">
    <source>
        <dbReference type="RuleBase" id="RU361235"/>
    </source>
</evidence>
<dbReference type="PANTHER" id="PTHR11559">
    <property type="entry name" value="CARBOXYLESTERASE"/>
    <property type="match status" value="1"/>
</dbReference>
<reference evidence="6 7" key="3">
    <citation type="journal article" date="2011" name="Nat. Chem. Biol.">
        <title>Reveromycin A biosynthesis uses RevG and RevJ for stereospecific spiroacetal formation.</title>
        <authorList>
            <person name="Takahashi S."/>
            <person name="Toyoda A."/>
            <person name="Sekiyama Y."/>
            <person name="Takagi H."/>
            <person name="Nogawa T."/>
            <person name="Uramoto M."/>
            <person name="Suzuki R."/>
            <person name="Koshino H."/>
            <person name="Kumano T."/>
            <person name="Panthee S."/>
            <person name="Dairi T."/>
            <person name="Ishikawa J."/>
            <person name="Ikeda H."/>
            <person name="Sakaki Y."/>
            <person name="Osada H."/>
        </authorList>
    </citation>
    <scope>NUCLEOTIDE SEQUENCE [LARGE SCALE GENOMIC DNA]</scope>
    <source>
        <strain evidence="6 7">SN-593</strain>
    </source>
</reference>
<reference evidence="6 7" key="1">
    <citation type="journal article" date="2010" name="J. Bacteriol.">
        <title>Biochemical characterization of a novel indole prenyltransferase from Streptomyces sp. SN-593.</title>
        <authorList>
            <person name="Takahashi S."/>
            <person name="Takagi H."/>
            <person name="Toyoda A."/>
            <person name="Uramoto M."/>
            <person name="Nogawa T."/>
            <person name="Ueki M."/>
            <person name="Sakaki Y."/>
            <person name="Osada H."/>
        </authorList>
    </citation>
    <scope>NUCLEOTIDE SEQUENCE [LARGE SCALE GENOMIC DNA]</scope>
    <source>
        <strain evidence="6 7">SN-593</strain>
    </source>
</reference>
<dbReference type="Gene3D" id="3.40.50.1820">
    <property type="entry name" value="alpha/beta hydrolase"/>
    <property type="match status" value="1"/>
</dbReference>
<reference evidence="6 7" key="2">
    <citation type="journal article" date="2011" name="J. Antibiot.">
        <title>Furaquinocins I and J: novel polyketide isoprenoid hybrid compounds from Streptomyces reveromyceticus SN-593.</title>
        <authorList>
            <person name="Panthee S."/>
            <person name="Takahashi S."/>
            <person name="Takagi H."/>
            <person name="Nogawa T."/>
            <person name="Oowada E."/>
            <person name="Uramoto M."/>
            <person name="Osada H."/>
        </authorList>
    </citation>
    <scope>NUCLEOTIDE SEQUENCE [LARGE SCALE GENOMIC DNA]</scope>
    <source>
        <strain evidence="6 7">SN-593</strain>
    </source>
</reference>
<evidence type="ECO:0000259" key="5">
    <source>
        <dbReference type="Pfam" id="PF00135"/>
    </source>
</evidence>
<organism evidence="6 7">
    <name type="scientific">Actinacidiphila reveromycinica</name>
    <dbReference type="NCBI Taxonomy" id="659352"/>
    <lineage>
        <taxon>Bacteria</taxon>
        <taxon>Bacillati</taxon>
        <taxon>Actinomycetota</taxon>
        <taxon>Actinomycetes</taxon>
        <taxon>Kitasatosporales</taxon>
        <taxon>Streptomycetaceae</taxon>
        <taxon>Actinacidiphila</taxon>
    </lineage>
</organism>
<dbReference type="Pfam" id="PF00135">
    <property type="entry name" value="COesterase"/>
    <property type="match status" value="1"/>
</dbReference>
<dbReference type="EMBL" id="AP018365">
    <property type="protein sequence ID" value="BBA97274.1"/>
    <property type="molecule type" value="Genomic_DNA"/>
</dbReference>
<evidence type="ECO:0000313" key="7">
    <source>
        <dbReference type="Proteomes" id="UP000595703"/>
    </source>
</evidence>
<keyword evidence="2 3" id="KW-0378">Hydrolase</keyword>
<dbReference type="InterPro" id="IPR050309">
    <property type="entry name" value="Type-B_Carboxylest/Lipase"/>
</dbReference>
<dbReference type="GO" id="GO:0016787">
    <property type="term" value="F:hydrolase activity"/>
    <property type="evidence" value="ECO:0007669"/>
    <property type="project" value="UniProtKB-KW"/>
</dbReference>
<protein>
    <recommendedName>
        <fullName evidence="3">Carboxylic ester hydrolase</fullName>
        <ecNumber evidence="3">3.1.1.-</ecNumber>
    </recommendedName>
</protein>
<dbReference type="SUPFAM" id="SSF53474">
    <property type="entry name" value="alpha/beta-Hydrolases"/>
    <property type="match status" value="1"/>
</dbReference>
<evidence type="ECO:0000256" key="2">
    <source>
        <dbReference type="ARBA" id="ARBA00022801"/>
    </source>
</evidence>
<proteinExistence type="inferred from homology"/>
<evidence type="ECO:0000256" key="4">
    <source>
        <dbReference type="SAM" id="MobiDB-lite"/>
    </source>
</evidence>
<gene>
    <name evidence="6" type="ORF">RVR_2939</name>
</gene>
<feature type="domain" description="Carboxylesterase type B" evidence="5">
    <location>
        <begin position="9"/>
        <end position="323"/>
    </location>
</feature>
<reference evidence="6 7" key="4">
    <citation type="journal article" date="2020" name="Sci. Rep.">
        <title>beta-carboline chemical signals induce reveromycin production through a LuxR family regulator in Streptomyces sp. SN-593.</title>
        <authorList>
            <person name="Panthee S."/>
            <person name="Kito N."/>
            <person name="Hayashi T."/>
            <person name="Shimizu T."/>
            <person name="Ishikawa J."/>
            <person name="Hamamoto H."/>
            <person name="Osada H."/>
            <person name="Takahashi S."/>
        </authorList>
    </citation>
    <scope>NUCLEOTIDE SEQUENCE [LARGE SCALE GENOMIC DNA]</scope>
    <source>
        <strain evidence="6 7">SN-593</strain>
    </source>
</reference>
<dbReference type="InterPro" id="IPR002018">
    <property type="entry name" value="CarbesteraseB"/>
</dbReference>
<dbReference type="InterPro" id="IPR019826">
    <property type="entry name" value="Carboxylesterase_B_AS"/>
</dbReference>
<evidence type="ECO:0000313" key="6">
    <source>
        <dbReference type="EMBL" id="BBA97274.1"/>
    </source>
</evidence>
<feature type="region of interest" description="Disordered" evidence="4">
    <location>
        <begin position="1"/>
        <end position="27"/>
    </location>
</feature>
<accession>A0A7U3UR93</accession>
<dbReference type="RefSeq" id="WP_202233585.1">
    <property type="nucleotide sequence ID" value="NZ_AP018365.1"/>
</dbReference>
<dbReference type="AlphaFoldDB" id="A0A7U3UR93"/>
<dbReference type="Proteomes" id="UP000595703">
    <property type="component" value="Chromosome"/>
</dbReference>
<comment type="similarity">
    <text evidence="1 3">Belongs to the type-B carboxylesterase/lipase family.</text>
</comment>
<dbReference type="KEGG" id="arev:RVR_2939"/>
<dbReference type="EC" id="3.1.1.-" evidence="3"/>
<name>A0A7U3UR93_9ACTN</name>
<dbReference type="PROSITE" id="PS00122">
    <property type="entry name" value="CARBOXYLESTERASE_B_1"/>
    <property type="match status" value="1"/>
</dbReference>
<sequence length="460" mass="49922">MRDHTESDLTVQTTSGPAHGFLDRGTPNWRGVPYGRIERRFRPPVPAEPAGRITAHHWGPVSWQLPIQLGTTWALVPLDDVEDEQCLNLNIWSTGSPRDEPRPVLVWLHAGGRVYGSGRTWVDPWHLAARQGAVVVTANYRLGPWGWLYLGGHDPAFKDSANLAILDQVLLLRWVRENIAGFGGDPANVTLFGMSSGGSDVATLLATPSARGLFHQAAVYSGNAEAPIPREEAVRFAGEFLAAAGPLASTPEDLVRLPNAGLRHIHRKLLEQGATVRYGPVVDGDVLPEQPLDAIGAPRGTGGPDVPVLVSVTSDEAGLYAGFGEAAVDRTYDMLVGGDPSLDQDEKIRRISRTCFWEPADRLVRAVHRSGGSVWAQEFAYAPTTSHFARTNPHLASRPVHGTDTAALFADPEGTDGTAADRIVAAREQDALMALARHGRPRWEPWTPQRPVTHRIAAPR</sequence>